<dbReference type="CDD" id="cd23283">
    <property type="entry name" value="beta-trefoil_MIR_PMT1-like"/>
    <property type="match status" value="1"/>
</dbReference>
<dbReference type="OrthoDB" id="292747at2759"/>
<feature type="transmembrane region" description="Helical" evidence="3">
    <location>
        <begin position="38"/>
        <end position="58"/>
    </location>
</feature>
<keyword evidence="3" id="KW-0256">Endoplasmic reticulum</keyword>
<dbReference type="Pfam" id="PF02815">
    <property type="entry name" value="MIR"/>
    <property type="match status" value="1"/>
</dbReference>
<reference evidence="6 7" key="1">
    <citation type="journal article" date="2009" name="Nature">
        <title>Evolution of pathogenicity and sexual reproduction in eight Candida genomes.</title>
        <authorList>
            <person name="Butler G."/>
            <person name="Rasmussen M.D."/>
            <person name="Lin M.F."/>
            <person name="Santos M.A."/>
            <person name="Sakthikumar S."/>
            <person name="Munro C.A."/>
            <person name="Rheinbay E."/>
            <person name="Grabherr M."/>
            <person name="Forche A."/>
            <person name="Reedy J.L."/>
            <person name="Agrafioti I."/>
            <person name="Arnaud M.B."/>
            <person name="Bates S."/>
            <person name="Brown A.J."/>
            <person name="Brunke S."/>
            <person name="Costanzo M.C."/>
            <person name="Fitzpatrick D.A."/>
            <person name="de Groot P.W."/>
            <person name="Harris D."/>
            <person name="Hoyer L.L."/>
            <person name="Hube B."/>
            <person name="Klis F.M."/>
            <person name="Kodira C."/>
            <person name="Lennard N."/>
            <person name="Logue M.E."/>
            <person name="Martin R."/>
            <person name="Neiman A.M."/>
            <person name="Nikolaou E."/>
            <person name="Quail M.A."/>
            <person name="Quinn J."/>
            <person name="Santos M.C."/>
            <person name="Schmitzberger F.F."/>
            <person name="Sherlock G."/>
            <person name="Shah P."/>
            <person name="Silverstein K.A."/>
            <person name="Skrzypek M.S."/>
            <person name="Soll D."/>
            <person name="Staggs R."/>
            <person name="Stansfield I."/>
            <person name="Stumpf M.P."/>
            <person name="Sudbery P.E."/>
            <person name="Srikantha T."/>
            <person name="Zeng Q."/>
            <person name="Berman J."/>
            <person name="Berriman M."/>
            <person name="Heitman J."/>
            <person name="Gow N.A."/>
            <person name="Lorenz M.C."/>
            <person name="Birren B.W."/>
            <person name="Kellis M."/>
            <person name="Cuomo C.A."/>
        </authorList>
    </citation>
    <scope>NUCLEOTIDE SEQUENCE [LARGE SCALE GENOMIC DNA]</scope>
    <source>
        <strain evidence="7">ATCC 11503 / BCRC 21390 / CBS 2605 / JCM 1781 / NBRC 1676 / NRRL YB-4239</strain>
    </source>
</reference>
<feature type="compositionally biased region" description="Polar residues" evidence="4">
    <location>
        <begin position="520"/>
        <end position="532"/>
    </location>
</feature>
<dbReference type="Proteomes" id="UP000001996">
    <property type="component" value="Unassembled WGS sequence"/>
</dbReference>
<proteinExistence type="inferred from homology"/>
<dbReference type="Pfam" id="PF16192">
    <property type="entry name" value="PMT_4TMC"/>
    <property type="match status" value="1"/>
</dbReference>
<keyword evidence="3 6" id="KW-0808">Transferase</keyword>
<keyword evidence="3" id="KW-0472">Membrane</keyword>
<feature type="domain" description="MIR" evidence="5">
    <location>
        <begin position="91"/>
        <end position="145"/>
    </location>
</feature>
<protein>
    <recommendedName>
        <fullName evidence="3">Dolichyl-phosphate-mannose--protein mannosyltransferase</fullName>
        <ecNumber evidence="3">2.4.1.109</ecNumber>
    </recommendedName>
</protein>
<feature type="domain" description="MIR" evidence="5">
    <location>
        <begin position="154"/>
        <end position="213"/>
    </location>
</feature>
<dbReference type="FunCoup" id="A5E6F4">
    <property type="interactions" value="58"/>
</dbReference>
<comment type="similarity">
    <text evidence="3">Belongs to the glycosyltransferase 39 family.</text>
</comment>
<dbReference type="InParanoid" id="A5E6F4"/>
<dbReference type="InterPro" id="IPR016093">
    <property type="entry name" value="MIR_motif"/>
</dbReference>
<feature type="domain" description="MIR" evidence="5">
    <location>
        <begin position="222"/>
        <end position="279"/>
    </location>
</feature>
<evidence type="ECO:0000256" key="4">
    <source>
        <dbReference type="SAM" id="MobiDB-lite"/>
    </source>
</evidence>
<feature type="compositionally biased region" description="Pro residues" evidence="4">
    <location>
        <begin position="747"/>
        <end position="756"/>
    </location>
</feature>
<evidence type="ECO:0000313" key="7">
    <source>
        <dbReference type="Proteomes" id="UP000001996"/>
    </source>
</evidence>
<dbReference type="AlphaFoldDB" id="A5E6F4"/>
<feature type="compositionally biased region" description="Basic and acidic residues" evidence="4">
    <location>
        <begin position="576"/>
        <end position="619"/>
    </location>
</feature>
<dbReference type="GO" id="GO:0005789">
    <property type="term" value="C:endoplasmic reticulum membrane"/>
    <property type="evidence" value="ECO:0007669"/>
    <property type="project" value="UniProtKB-SubCell"/>
</dbReference>
<dbReference type="eggNOG" id="KOG3359">
    <property type="taxonomic scope" value="Eukaryota"/>
</dbReference>
<dbReference type="PROSITE" id="PS50919">
    <property type="entry name" value="MIR"/>
    <property type="match status" value="3"/>
</dbReference>
<keyword evidence="3 6" id="KW-0328">Glycosyltransferase</keyword>
<organism evidence="6 7">
    <name type="scientific">Lodderomyces elongisporus (strain ATCC 11503 / CBS 2605 / JCM 1781 / NBRC 1676 / NRRL YB-4239)</name>
    <name type="common">Yeast</name>
    <name type="synonym">Saccharomyces elongisporus</name>
    <dbReference type="NCBI Taxonomy" id="379508"/>
    <lineage>
        <taxon>Eukaryota</taxon>
        <taxon>Fungi</taxon>
        <taxon>Dikarya</taxon>
        <taxon>Ascomycota</taxon>
        <taxon>Saccharomycotina</taxon>
        <taxon>Pichiomycetes</taxon>
        <taxon>Debaryomycetaceae</taxon>
        <taxon>Candida/Lodderomyces clade</taxon>
        <taxon>Lodderomyces</taxon>
    </lineage>
</organism>
<dbReference type="InterPro" id="IPR032421">
    <property type="entry name" value="PMT_4TMC"/>
</dbReference>
<keyword evidence="3" id="KW-0812">Transmembrane</keyword>
<dbReference type="PANTHER" id="PTHR10050">
    <property type="entry name" value="DOLICHYL-PHOSPHATE-MANNOSE--PROTEIN MANNOSYLTRANSFERASE"/>
    <property type="match status" value="1"/>
</dbReference>
<feature type="transmembrane region" description="Helical" evidence="3">
    <location>
        <begin position="456"/>
        <end position="478"/>
    </location>
</feature>
<dbReference type="VEuPathDB" id="FungiDB:LELG_05193"/>
<name>A5E6F4_LODEL</name>
<dbReference type="SMART" id="SM00472">
    <property type="entry name" value="MIR"/>
    <property type="match status" value="3"/>
</dbReference>
<feature type="transmembrane region" description="Helical" evidence="3">
    <location>
        <begin position="354"/>
        <end position="378"/>
    </location>
</feature>
<evidence type="ECO:0000256" key="1">
    <source>
        <dbReference type="ARBA" id="ARBA00022737"/>
    </source>
</evidence>
<comment type="subcellular location">
    <subcellularLocation>
        <location evidence="3">Endoplasmic reticulum membrane</location>
        <topology evidence="3">Multi-pass membrane protein</topology>
    </subcellularLocation>
</comment>
<dbReference type="STRING" id="379508.A5E6F4"/>
<feature type="compositionally biased region" description="Basic and acidic residues" evidence="4">
    <location>
        <begin position="546"/>
        <end position="568"/>
    </location>
</feature>
<feature type="compositionally biased region" description="Basic and acidic residues" evidence="4">
    <location>
        <begin position="635"/>
        <end position="645"/>
    </location>
</feature>
<comment type="function">
    <text evidence="3">Transfers mannose from Dol-P-mannose to Ser or Thr residues on proteins.</text>
</comment>
<dbReference type="Gene3D" id="2.80.10.50">
    <property type="match status" value="1"/>
</dbReference>
<comment type="pathway">
    <text evidence="3">Protein modification; protein glycosylation.</text>
</comment>
<keyword evidence="1" id="KW-0677">Repeat</keyword>
<feature type="compositionally biased region" description="Basic and acidic residues" evidence="4">
    <location>
        <begin position="659"/>
        <end position="705"/>
    </location>
</feature>
<sequence length="765" mass="87012">MGWSLHPCMGGNLVHFPTCGSLLATCPYRLKRIRRISFLGDFALLGIPIVLYLGFFAIHFQLLSKEGDGGAFMSSAFRSGLEGNKIPTNITEQVGLGSIVTIRHVETQGGYLHSHDHFYPAGSKQQQITLYPHLDSNNRWLIEPYNGTIYNDTFVPLINGMKIRLKHVNSGRRLHSHDEKPPVSERDWQKEVSCYGFEGFKGDGNDDWIVEIVQHRTKDPNGKVFMQALKTIFRLKHALTGNYLFSSEVKLPEWGFGQQEVSAAGQGRRPLTYWYIEQNENNILPKDQQIIINYPKLSLWEKIVESHKRMWKINSGLTDHHHWQSNPSEWPLLLRGINYWSKDYRQIYLLGNAVTWWATTACIATFIIYSIVTGLRWYLGKPVSTHKEVFNFNVETFSYVLGWGLHYLPFYIMGRQLFLHHYLPALYFGILALGHFFEIFTSYFTSRVRLLQQMALTITGAFVVVSIVFFINYSPLIYGTPWTKTACDLSKPFSTWDYDCKNFHMKLSDYSLSKINSVPQHASKSTPASTVVTEAKKTPVAKPKIAKLEQHIENPPKNAKDAPAKDQVEQLAPPEPKVETPKENKKREVPAAEDSETRNKEQRAAKGKAEVVRSEKDSNGKASITSFDQNESEEEVHSYEDRMEFANDIPPPLENLGELAKEKEEVKEKGKDFEKNNEKPIEQKSAEPKKDAKKQFQPKRPKDPGANKVHKDVRKAHAKAAEAKPAQAEPESQPKKDIKSEAQAQAPPQPQAAAPPKPDDEQIAI</sequence>
<evidence type="ECO:0000256" key="3">
    <source>
        <dbReference type="RuleBase" id="RU367007"/>
    </source>
</evidence>
<keyword evidence="3" id="KW-1133">Transmembrane helix</keyword>
<dbReference type="SUPFAM" id="SSF82109">
    <property type="entry name" value="MIR domain"/>
    <property type="match status" value="1"/>
</dbReference>
<evidence type="ECO:0000313" key="6">
    <source>
        <dbReference type="EMBL" id="EDK47012.1"/>
    </source>
</evidence>
<feature type="transmembrane region" description="Helical" evidence="3">
    <location>
        <begin position="425"/>
        <end position="444"/>
    </location>
</feature>
<comment type="catalytic activity">
    <reaction evidence="3">
        <text>a di-trans,poly-cis-dolichyl beta-D-mannosyl phosphate + L-threonyl-[protein] = 3-O-(alpha-D-mannosyl)-L-threonyl-[protein] + a di-trans,poly-cis-dolichyl phosphate + H(+)</text>
        <dbReference type="Rhea" id="RHEA:53396"/>
        <dbReference type="Rhea" id="RHEA-COMP:11060"/>
        <dbReference type="Rhea" id="RHEA-COMP:13547"/>
        <dbReference type="Rhea" id="RHEA-COMP:19498"/>
        <dbReference type="Rhea" id="RHEA-COMP:19501"/>
        <dbReference type="ChEBI" id="CHEBI:15378"/>
        <dbReference type="ChEBI" id="CHEBI:30013"/>
        <dbReference type="ChEBI" id="CHEBI:57683"/>
        <dbReference type="ChEBI" id="CHEBI:58211"/>
        <dbReference type="ChEBI" id="CHEBI:137323"/>
        <dbReference type="EC" id="2.4.1.109"/>
    </reaction>
</comment>
<dbReference type="GO" id="GO:0004169">
    <property type="term" value="F:dolichyl-phosphate-mannose-protein mannosyltransferase activity"/>
    <property type="evidence" value="ECO:0007669"/>
    <property type="project" value="UniProtKB-UniRule"/>
</dbReference>
<keyword evidence="7" id="KW-1185">Reference proteome</keyword>
<evidence type="ECO:0000256" key="2">
    <source>
        <dbReference type="ARBA" id="ARBA00023180"/>
    </source>
</evidence>
<dbReference type="InterPro" id="IPR027005">
    <property type="entry name" value="PMT-like"/>
</dbReference>
<dbReference type="PANTHER" id="PTHR10050:SF50">
    <property type="entry name" value="DOLICHYL-PHOSPHATE-MANNOSE--PROTEIN MANNOSYLTRANSFERASE 1-RELATED"/>
    <property type="match status" value="1"/>
</dbReference>
<evidence type="ECO:0000259" key="5">
    <source>
        <dbReference type="PROSITE" id="PS50919"/>
    </source>
</evidence>
<feature type="region of interest" description="Disordered" evidence="4">
    <location>
        <begin position="520"/>
        <end position="765"/>
    </location>
</feature>
<gene>
    <name evidence="6" type="ORF">LELG_05193</name>
</gene>
<dbReference type="EMBL" id="CH981531">
    <property type="protein sequence ID" value="EDK47012.1"/>
    <property type="molecule type" value="Genomic_DNA"/>
</dbReference>
<comment type="caution">
    <text evidence="3">Lacks conserved residue(s) required for the propagation of feature annotation.</text>
</comment>
<dbReference type="InterPro" id="IPR036300">
    <property type="entry name" value="MIR_dom_sf"/>
</dbReference>
<dbReference type="OMA" id="MEFANDI"/>
<feature type="compositionally biased region" description="Polar residues" evidence="4">
    <location>
        <begin position="620"/>
        <end position="629"/>
    </location>
</feature>
<dbReference type="GeneID" id="5230786"/>
<dbReference type="UniPathway" id="UPA00378"/>
<keyword evidence="2" id="KW-0325">Glycoprotein</keyword>
<dbReference type="HOGENOM" id="CLU_008438_2_2_1"/>
<dbReference type="EC" id="2.4.1.109" evidence="3"/>
<feature type="transmembrane region" description="Helical" evidence="3">
    <location>
        <begin position="390"/>
        <end position="413"/>
    </location>
</feature>
<comment type="catalytic activity">
    <reaction evidence="3">
        <text>a di-trans,poly-cis-dolichyl beta-D-mannosyl phosphate + L-seryl-[protein] = 3-O-(alpha-D-mannosyl)-L-seryl-[protein] + a di-trans,poly-cis-dolichyl phosphate + H(+)</text>
        <dbReference type="Rhea" id="RHEA:17377"/>
        <dbReference type="Rhea" id="RHEA-COMP:9863"/>
        <dbReference type="Rhea" id="RHEA-COMP:13546"/>
        <dbReference type="Rhea" id="RHEA-COMP:19498"/>
        <dbReference type="Rhea" id="RHEA-COMP:19501"/>
        <dbReference type="ChEBI" id="CHEBI:15378"/>
        <dbReference type="ChEBI" id="CHEBI:29999"/>
        <dbReference type="ChEBI" id="CHEBI:57683"/>
        <dbReference type="ChEBI" id="CHEBI:58211"/>
        <dbReference type="ChEBI" id="CHEBI:137321"/>
        <dbReference type="EC" id="2.4.1.109"/>
    </reaction>
</comment>
<accession>A5E6F4</accession>
<dbReference type="KEGG" id="lel:PVL30_005324"/>